<dbReference type="PROSITE" id="PS00041">
    <property type="entry name" value="HTH_ARAC_FAMILY_1"/>
    <property type="match status" value="1"/>
</dbReference>
<dbReference type="InterPro" id="IPR035418">
    <property type="entry name" value="AraC-bd_2"/>
</dbReference>
<dbReference type="Gene3D" id="1.10.10.60">
    <property type="entry name" value="Homeodomain-like"/>
    <property type="match status" value="1"/>
</dbReference>
<keyword evidence="3" id="KW-0804">Transcription</keyword>
<dbReference type="PANTHER" id="PTHR46796">
    <property type="entry name" value="HTH-TYPE TRANSCRIPTIONAL ACTIVATOR RHAS-RELATED"/>
    <property type="match status" value="1"/>
</dbReference>
<evidence type="ECO:0000256" key="1">
    <source>
        <dbReference type="ARBA" id="ARBA00023015"/>
    </source>
</evidence>
<keyword evidence="1" id="KW-0805">Transcription regulation</keyword>
<feature type="domain" description="HTH araC/xylS-type" evidence="4">
    <location>
        <begin position="219"/>
        <end position="320"/>
    </location>
</feature>
<dbReference type="SMART" id="SM00342">
    <property type="entry name" value="HTH_ARAC"/>
    <property type="match status" value="1"/>
</dbReference>
<keyword evidence="6" id="KW-1185">Reference proteome</keyword>
<evidence type="ECO:0000256" key="2">
    <source>
        <dbReference type="ARBA" id="ARBA00023125"/>
    </source>
</evidence>
<dbReference type="PROSITE" id="PS01124">
    <property type="entry name" value="HTH_ARAC_FAMILY_2"/>
    <property type="match status" value="1"/>
</dbReference>
<dbReference type="InterPro" id="IPR050204">
    <property type="entry name" value="AraC_XylS_family_regulators"/>
</dbReference>
<dbReference type="InterPro" id="IPR009057">
    <property type="entry name" value="Homeodomain-like_sf"/>
</dbReference>
<dbReference type="AlphaFoldDB" id="A0A9W4MGK2"/>
<dbReference type="RefSeq" id="WP_240165799.1">
    <property type="nucleotide sequence ID" value="NZ_CAJVAX010000022.1"/>
</dbReference>
<protein>
    <submittedName>
        <fullName evidence="5">HTH araC/xylS-type domain-containing protein</fullName>
    </submittedName>
</protein>
<dbReference type="InterPro" id="IPR018062">
    <property type="entry name" value="HTH_AraC-typ_CS"/>
</dbReference>
<reference evidence="5" key="1">
    <citation type="submission" date="2021-06" db="EMBL/GenBank/DDBJ databases">
        <authorList>
            <person name="Arsene-Ploetze F."/>
        </authorList>
    </citation>
    <scope>NUCLEOTIDE SEQUENCE</scope>
    <source>
        <strain evidence="5">SBRY1</strain>
    </source>
</reference>
<accession>A0A9W4MGK2</accession>
<evidence type="ECO:0000313" key="5">
    <source>
        <dbReference type="EMBL" id="CAG7656991.1"/>
    </source>
</evidence>
<comment type="caution">
    <text evidence="5">The sequence shown here is derived from an EMBL/GenBank/DDBJ whole genome shotgun (WGS) entry which is preliminary data.</text>
</comment>
<dbReference type="Proteomes" id="UP001153328">
    <property type="component" value="Unassembled WGS sequence"/>
</dbReference>
<dbReference type="InterPro" id="IPR018060">
    <property type="entry name" value="HTH_AraC"/>
</dbReference>
<dbReference type="Pfam" id="PF12833">
    <property type="entry name" value="HTH_18"/>
    <property type="match status" value="1"/>
</dbReference>
<keyword evidence="2" id="KW-0238">DNA-binding</keyword>
<proteinExistence type="predicted"/>
<dbReference type="SUPFAM" id="SSF46689">
    <property type="entry name" value="Homeodomain-like"/>
    <property type="match status" value="1"/>
</dbReference>
<dbReference type="GO" id="GO:0003700">
    <property type="term" value="F:DNA-binding transcription factor activity"/>
    <property type="evidence" value="ECO:0007669"/>
    <property type="project" value="InterPro"/>
</dbReference>
<evidence type="ECO:0000256" key="3">
    <source>
        <dbReference type="ARBA" id="ARBA00023163"/>
    </source>
</evidence>
<dbReference type="PANTHER" id="PTHR46796:SF6">
    <property type="entry name" value="ARAC SUBFAMILY"/>
    <property type="match status" value="1"/>
</dbReference>
<gene>
    <name evidence="5" type="ORF">SBRY_80140</name>
</gene>
<sequence>MIRTVFRSDDLPPEERLPRFDELQATSVHPMRVRSDEPNDFRATARELELRSVNVVELTSSSAEVWRTAKLVRAGDPGLFSVVFSRSGGIALSQRGREAVLGADDFAVYDSSQPFDLRITAAEGATTTLTRIHVPRSLLVLPQNKVDQILAVPLPTRQGLGALLTQFFTTLTADTSPYGPADIPRLGNVAVELLTSTLAHHIDAVREPAPESQGELLHLRVLAFIREHLHDPQLTPGVIAAAHHISVSYLHRIFQAQETTVSAWIRRERLESARRELGQPALRAVPVHRIATRWGFNDHATFTRAFRAAYDIPPKDYRHHALGPRH</sequence>
<name>A0A9W4MGK2_9ACTN</name>
<evidence type="ECO:0000259" key="4">
    <source>
        <dbReference type="PROSITE" id="PS01124"/>
    </source>
</evidence>
<dbReference type="GO" id="GO:0043565">
    <property type="term" value="F:sequence-specific DNA binding"/>
    <property type="evidence" value="ECO:0007669"/>
    <property type="project" value="InterPro"/>
</dbReference>
<dbReference type="Pfam" id="PF14525">
    <property type="entry name" value="AraC_binding_2"/>
    <property type="match status" value="1"/>
</dbReference>
<evidence type="ECO:0000313" key="6">
    <source>
        <dbReference type="Proteomes" id="UP001153328"/>
    </source>
</evidence>
<organism evidence="5 6">
    <name type="scientific">Actinacidiphila bryophytorum</name>
    <dbReference type="NCBI Taxonomy" id="1436133"/>
    <lineage>
        <taxon>Bacteria</taxon>
        <taxon>Bacillati</taxon>
        <taxon>Actinomycetota</taxon>
        <taxon>Actinomycetes</taxon>
        <taxon>Kitasatosporales</taxon>
        <taxon>Streptomycetaceae</taxon>
        <taxon>Actinacidiphila</taxon>
    </lineage>
</organism>
<dbReference type="EMBL" id="CAJVAX010000022">
    <property type="protein sequence ID" value="CAG7656991.1"/>
    <property type="molecule type" value="Genomic_DNA"/>
</dbReference>